<dbReference type="SMART" id="SM00249">
    <property type="entry name" value="PHD"/>
    <property type="match status" value="1"/>
</dbReference>
<keyword evidence="2 4" id="KW-0863">Zinc-finger</keyword>
<evidence type="ECO:0000256" key="2">
    <source>
        <dbReference type="ARBA" id="ARBA00022771"/>
    </source>
</evidence>
<feature type="compositionally biased region" description="Basic residues" evidence="5">
    <location>
        <begin position="102"/>
        <end position="113"/>
    </location>
</feature>
<evidence type="ECO:0000256" key="4">
    <source>
        <dbReference type="PROSITE-ProRule" id="PRU00146"/>
    </source>
</evidence>
<evidence type="ECO:0000313" key="7">
    <source>
        <dbReference type="EMBL" id="CAG2199345.1"/>
    </source>
</evidence>
<evidence type="ECO:0000256" key="1">
    <source>
        <dbReference type="ARBA" id="ARBA00022723"/>
    </source>
</evidence>
<organism evidence="7 8">
    <name type="scientific">Mytilus edulis</name>
    <name type="common">Blue mussel</name>
    <dbReference type="NCBI Taxonomy" id="6550"/>
    <lineage>
        <taxon>Eukaryota</taxon>
        <taxon>Metazoa</taxon>
        <taxon>Spiralia</taxon>
        <taxon>Lophotrochozoa</taxon>
        <taxon>Mollusca</taxon>
        <taxon>Bivalvia</taxon>
        <taxon>Autobranchia</taxon>
        <taxon>Pteriomorphia</taxon>
        <taxon>Mytilida</taxon>
        <taxon>Mytiloidea</taxon>
        <taxon>Mytilidae</taxon>
        <taxon>Mytilinae</taxon>
        <taxon>Mytilus</taxon>
    </lineage>
</organism>
<feature type="domain" description="PHD-type" evidence="6">
    <location>
        <begin position="120"/>
        <end position="175"/>
    </location>
</feature>
<reference evidence="7" key="1">
    <citation type="submission" date="2021-03" db="EMBL/GenBank/DDBJ databases">
        <authorList>
            <person name="Bekaert M."/>
        </authorList>
    </citation>
    <scope>NUCLEOTIDE SEQUENCE</scope>
</reference>
<feature type="region of interest" description="Disordered" evidence="5">
    <location>
        <begin position="98"/>
        <end position="124"/>
    </location>
</feature>
<dbReference type="PROSITE" id="PS50016">
    <property type="entry name" value="ZF_PHD_2"/>
    <property type="match status" value="1"/>
</dbReference>
<keyword evidence="1" id="KW-0479">Metal-binding</keyword>
<evidence type="ECO:0000256" key="3">
    <source>
        <dbReference type="ARBA" id="ARBA00022833"/>
    </source>
</evidence>
<dbReference type="InterPro" id="IPR011011">
    <property type="entry name" value="Znf_FYVE_PHD"/>
</dbReference>
<name>A0A8S3QRQ3_MYTED</name>
<dbReference type="InterPro" id="IPR013083">
    <property type="entry name" value="Znf_RING/FYVE/PHD"/>
</dbReference>
<dbReference type="InterPro" id="IPR001965">
    <property type="entry name" value="Znf_PHD"/>
</dbReference>
<dbReference type="Proteomes" id="UP000683360">
    <property type="component" value="Unassembled WGS sequence"/>
</dbReference>
<dbReference type="OrthoDB" id="784962at2759"/>
<dbReference type="GO" id="GO:0008270">
    <property type="term" value="F:zinc ion binding"/>
    <property type="evidence" value="ECO:0007669"/>
    <property type="project" value="UniProtKB-KW"/>
</dbReference>
<sequence length="175" mass="19452">MRIVLCQIIAFSKILVYTEKEIRPNTIVEMPETEISAPSATVAVSDKSMTQSQEDAQIHVHQDNTVETTTHLPSQSVVTEPDSASVFVTTDCTTQACSSNRKGNKKTTRKQTSKAKDSSDENCGICGKPEKSEEDWICCDICSIWYHRDFVGLEDETSWLTCSNPDAIYTCPMCV</sequence>
<dbReference type="Pfam" id="PF00628">
    <property type="entry name" value="PHD"/>
    <property type="match status" value="1"/>
</dbReference>
<dbReference type="InterPro" id="IPR019787">
    <property type="entry name" value="Znf_PHD-finger"/>
</dbReference>
<dbReference type="CDD" id="cd15517">
    <property type="entry name" value="PHD_TCF19_like"/>
    <property type="match status" value="1"/>
</dbReference>
<keyword evidence="3" id="KW-0862">Zinc</keyword>
<gene>
    <name evidence="7" type="ORF">MEDL_14008</name>
</gene>
<proteinExistence type="predicted"/>
<dbReference type="AlphaFoldDB" id="A0A8S3QRQ3"/>
<evidence type="ECO:0000313" key="8">
    <source>
        <dbReference type="Proteomes" id="UP000683360"/>
    </source>
</evidence>
<dbReference type="EMBL" id="CAJPWZ010000720">
    <property type="protein sequence ID" value="CAG2199345.1"/>
    <property type="molecule type" value="Genomic_DNA"/>
</dbReference>
<comment type="caution">
    <text evidence="7">The sequence shown here is derived from an EMBL/GenBank/DDBJ whole genome shotgun (WGS) entry which is preliminary data.</text>
</comment>
<evidence type="ECO:0000256" key="5">
    <source>
        <dbReference type="SAM" id="MobiDB-lite"/>
    </source>
</evidence>
<accession>A0A8S3QRQ3</accession>
<dbReference type="SUPFAM" id="SSF57903">
    <property type="entry name" value="FYVE/PHD zinc finger"/>
    <property type="match status" value="1"/>
</dbReference>
<protein>
    <recommendedName>
        <fullName evidence="6">PHD-type domain-containing protein</fullName>
    </recommendedName>
</protein>
<dbReference type="Gene3D" id="3.30.40.10">
    <property type="entry name" value="Zinc/RING finger domain, C3HC4 (zinc finger)"/>
    <property type="match status" value="1"/>
</dbReference>
<keyword evidence="8" id="KW-1185">Reference proteome</keyword>
<evidence type="ECO:0000259" key="6">
    <source>
        <dbReference type="PROSITE" id="PS50016"/>
    </source>
</evidence>